<gene>
    <name evidence="2" type="ORF">OXX778_LOCUS23263</name>
</gene>
<proteinExistence type="predicted"/>
<evidence type="ECO:0000313" key="3">
    <source>
        <dbReference type="Proteomes" id="UP000663879"/>
    </source>
</evidence>
<dbReference type="EMBL" id="CAJNOC010011817">
    <property type="protein sequence ID" value="CAF1150337.1"/>
    <property type="molecule type" value="Genomic_DNA"/>
</dbReference>
<evidence type="ECO:0000256" key="1">
    <source>
        <dbReference type="SAM" id="SignalP"/>
    </source>
</evidence>
<feature type="chain" id="PRO_5032308609" evidence="1">
    <location>
        <begin position="21"/>
        <end position="96"/>
    </location>
</feature>
<feature type="signal peptide" evidence="1">
    <location>
        <begin position="1"/>
        <end position="20"/>
    </location>
</feature>
<organism evidence="2 3">
    <name type="scientific">Brachionus calyciflorus</name>
    <dbReference type="NCBI Taxonomy" id="104777"/>
    <lineage>
        <taxon>Eukaryota</taxon>
        <taxon>Metazoa</taxon>
        <taxon>Spiralia</taxon>
        <taxon>Gnathifera</taxon>
        <taxon>Rotifera</taxon>
        <taxon>Eurotatoria</taxon>
        <taxon>Monogononta</taxon>
        <taxon>Pseudotrocha</taxon>
        <taxon>Ploima</taxon>
        <taxon>Brachionidae</taxon>
        <taxon>Brachionus</taxon>
    </lineage>
</organism>
<keyword evidence="3" id="KW-1185">Reference proteome</keyword>
<dbReference type="OrthoDB" id="10053555at2759"/>
<dbReference type="Proteomes" id="UP000663879">
    <property type="component" value="Unassembled WGS sequence"/>
</dbReference>
<protein>
    <submittedName>
        <fullName evidence="2">Uncharacterized protein</fullName>
    </submittedName>
</protein>
<feature type="non-terminal residue" evidence="2">
    <location>
        <position position="1"/>
    </location>
</feature>
<keyword evidence="1" id="KW-0732">Signal</keyword>
<dbReference type="AlphaFoldDB" id="A0A814SMS8"/>
<comment type="caution">
    <text evidence="2">The sequence shown here is derived from an EMBL/GenBank/DDBJ whole genome shotgun (WGS) entry which is preliminary data.</text>
</comment>
<reference evidence="2" key="1">
    <citation type="submission" date="2021-02" db="EMBL/GenBank/DDBJ databases">
        <authorList>
            <person name="Nowell W R."/>
        </authorList>
    </citation>
    <scope>NUCLEOTIDE SEQUENCE</scope>
    <source>
        <strain evidence="2">Ploen Becks lab</strain>
    </source>
</reference>
<name>A0A814SMS8_9BILA</name>
<evidence type="ECO:0000313" key="2">
    <source>
        <dbReference type="EMBL" id="CAF1150337.1"/>
    </source>
</evidence>
<sequence length="96" mass="10830">QSIIALELLCLLLAPNNVRGKKEKIGNSVTKSFIFQRFKAGTSPTEICDQCNELSKQPLLNLQLSFISSLDLLFKSFWAFDIEYPPQVTLLPTKIN</sequence>
<accession>A0A814SMS8</accession>